<dbReference type="InterPro" id="IPR036259">
    <property type="entry name" value="MFS_trans_sf"/>
</dbReference>
<comment type="caution">
    <text evidence="7">The sequence shown here is derived from an EMBL/GenBank/DDBJ whole genome shotgun (WGS) entry which is preliminary data.</text>
</comment>
<feature type="transmembrane region" description="Helical" evidence="6">
    <location>
        <begin position="174"/>
        <end position="196"/>
    </location>
</feature>
<evidence type="ECO:0000256" key="5">
    <source>
        <dbReference type="ARBA" id="ARBA00023136"/>
    </source>
</evidence>
<dbReference type="SUPFAM" id="SSF103473">
    <property type="entry name" value="MFS general substrate transporter"/>
    <property type="match status" value="1"/>
</dbReference>
<feature type="transmembrane region" description="Helical" evidence="6">
    <location>
        <begin position="35"/>
        <end position="56"/>
    </location>
</feature>
<name>A0A5B0PI81_PUCGR</name>
<dbReference type="PANTHER" id="PTHR43791">
    <property type="entry name" value="PERMEASE-RELATED"/>
    <property type="match status" value="1"/>
</dbReference>
<evidence type="ECO:0000256" key="2">
    <source>
        <dbReference type="ARBA" id="ARBA00022448"/>
    </source>
</evidence>
<reference evidence="7 8" key="1">
    <citation type="submission" date="2019-05" db="EMBL/GenBank/DDBJ databases">
        <title>Emergence of the Ug99 lineage of the wheat stem rust pathogen through somatic hybridization.</title>
        <authorList>
            <person name="Li F."/>
            <person name="Upadhyaya N.M."/>
            <person name="Sperschneider J."/>
            <person name="Matny O."/>
            <person name="Nguyen-Phuc H."/>
            <person name="Mago R."/>
            <person name="Raley C."/>
            <person name="Miller M.E."/>
            <person name="Silverstein K.A.T."/>
            <person name="Henningsen E."/>
            <person name="Hirsch C.D."/>
            <person name="Visser B."/>
            <person name="Pretorius Z.A."/>
            <person name="Steffenson B.J."/>
            <person name="Schwessinger B."/>
            <person name="Dodds P.N."/>
            <person name="Figueroa M."/>
        </authorList>
    </citation>
    <scope>NUCLEOTIDE SEQUENCE [LARGE SCALE GENOMIC DNA]</scope>
    <source>
        <strain evidence="7 8">Ug99</strain>
    </source>
</reference>
<evidence type="ECO:0000256" key="3">
    <source>
        <dbReference type="ARBA" id="ARBA00022692"/>
    </source>
</evidence>
<feature type="transmembrane region" description="Helical" evidence="6">
    <location>
        <begin position="149"/>
        <end position="168"/>
    </location>
</feature>
<feature type="transmembrane region" description="Helical" evidence="6">
    <location>
        <begin position="208"/>
        <end position="229"/>
    </location>
</feature>
<evidence type="ECO:0008006" key="9">
    <source>
        <dbReference type="Google" id="ProtNLM"/>
    </source>
</evidence>
<evidence type="ECO:0000313" key="8">
    <source>
        <dbReference type="Proteomes" id="UP000325313"/>
    </source>
</evidence>
<keyword evidence="3 6" id="KW-0812">Transmembrane</keyword>
<evidence type="ECO:0000256" key="1">
    <source>
        <dbReference type="ARBA" id="ARBA00004141"/>
    </source>
</evidence>
<dbReference type="GO" id="GO:0016020">
    <property type="term" value="C:membrane"/>
    <property type="evidence" value="ECO:0007669"/>
    <property type="project" value="UniProtKB-SubCell"/>
</dbReference>
<keyword evidence="4 6" id="KW-1133">Transmembrane helix</keyword>
<dbReference type="InterPro" id="IPR011701">
    <property type="entry name" value="MFS"/>
</dbReference>
<comment type="subcellular location">
    <subcellularLocation>
        <location evidence="1">Membrane</location>
        <topology evidence="1">Multi-pass membrane protein</topology>
    </subcellularLocation>
</comment>
<evidence type="ECO:0000256" key="6">
    <source>
        <dbReference type="SAM" id="Phobius"/>
    </source>
</evidence>
<gene>
    <name evidence="7" type="ORF">PGTUg99_024582</name>
</gene>
<dbReference type="PANTHER" id="PTHR43791:SF85">
    <property type="entry name" value="TRANSPORTER, PUTATIVE (AFU_ORTHOLOGUE AFUA_6G00710)-RELATED"/>
    <property type="match status" value="1"/>
</dbReference>
<dbReference type="Pfam" id="PF07690">
    <property type="entry name" value="MFS_1"/>
    <property type="match status" value="1"/>
</dbReference>
<protein>
    <recommendedName>
        <fullName evidence="9">Major facilitator superfamily (MFS) profile domain-containing protein</fullName>
    </recommendedName>
</protein>
<dbReference type="AlphaFoldDB" id="A0A5B0PI81"/>
<organism evidence="7 8">
    <name type="scientific">Puccinia graminis f. sp. tritici</name>
    <dbReference type="NCBI Taxonomy" id="56615"/>
    <lineage>
        <taxon>Eukaryota</taxon>
        <taxon>Fungi</taxon>
        <taxon>Dikarya</taxon>
        <taxon>Basidiomycota</taxon>
        <taxon>Pucciniomycotina</taxon>
        <taxon>Pucciniomycetes</taxon>
        <taxon>Pucciniales</taxon>
        <taxon>Pucciniaceae</taxon>
        <taxon>Puccinia</taxon>
    </lineage>
</organism>
<keyword evidence="2" id="KW-0813">Transport</keyword>
<evidence type="ECO:0000313" key="7">
    <source>
        <dbReference type="EMBL" id="KAA1100756.1"/>
    </source>
</evidence>
<feature type="transmembrane region" description="Helical" evidence="6">
    <location>
        <begin position="241"/>
        <end position="264"/>
    </location>
</feature>
<feature type="transmembrane region" description="Helical" evidence="6">
    <location>
        <begin position="101"/>
        <end position="119"/>
    </location>
</feature>
<dbReference type="Gene3D" id="1.20.1250.20">
    <property type="entry name" value="MFS general substrate transporter like domains"/>
    <property type="match status" value="2"/>
</dbReference>
<dbReference type="GO" id="GO:0022857">
    <property type="term" value="F:transmembrane transporter activity"/>
    <property type="evidence" value="ECO:0007669"/>
    <property type="project" value="InterPro"/>
</dbReference>
<keyword evidence="5 6" id="KW-0472">Membrane</keyword>
<dbReference type="EMBL" id="VDEP01000339">
    <property type="protein sequence ID" value="KAA1100756.1"/>
    <property type="molecule type" value="Genomic_DNA"/>
</dbReference>
<dbReference type="Proteomes" id="UP000325313">
    <property type="component" value="Unassembled WGS sequence"/>
</dbReference>
<accession>A0A5B0PI81</accession>
<proteinExistence type="predicted"/>
<feature type="transmembrane region" description="Helical" evidence="6">
    <location>
        <begin position="125"/>
        <end position="142"/>
    </location>
</feature>
<evidence type="ECO:0000256" key="4">
    <source>
        <dbReference type="ARBA" id="ARBA00022989"/>
    </source>
</evidence>
<sequence length="314" mass="33879">MGLFYSSGCLAAGVSGSLAYAFTRLDGALGLPGWAWVFLIEGSLTIVAGTVGFLWFPSSPEDAHFLTADEKRPVTDAGLLDAKPFRSSGFQICQALRSPHVALCCLAFFFAGTNLASIIYFQSSIPPYTLGVVTVLLTSYLSDRHRSRAMASVVSGGVSAVGYSILYVSEEGSLKYGALFLIVMGAYATIPCLAAWMSSNSEPYARKATSLALGPIAANLGALISSLLFPNTDQPNFSVAVMVNIVFAMLIIVSCLANLGYLTYVEAVKIHRRDEVLQHYALNDQAVDPSVQELLYLNGWEYLGDRHPDFKYSF</sequence>